<keyword evidence="4" id="KW-1185">Reference proteome</keyword>
<organism evidence="3 4">
    <name type="scientific">Lophiostoma macrostomum CBS 122681</name>
    <dbReference type="NCBI Taxonomy" id="1314788"/>
    <lineage>
        <taxon>Eukaryota</taxon>
        <taxon>Fungi</taxon>
        <taxon>Dikarya</taxon>
        <taxon>Ascomycota</taxon>
        <taxon>Pezizomycotina</taxon>
        <taxon>Dothideomycetes</taxon>
        <taxon>Pleosporomycetidae</taxon>
        <taxon>Pleosporales</taxon>
        <taxon>Lophiostomataceae</taxon>
        <taxon>Lophiostoma</taxon>
    </lineage>
</organism>
<evidence type="ECO:0000313" key="3">
    <source>
        <dbReference type="EMBL" id="KAF2659651.1"/>
    </source>
</evidence>
<feature type="region of interest" description="Disordered" evidence="1">
    <location>
        <begin position="71"/>
        <end position="95"/>
    </location>
</feature>
<name>A0A6A6TK31_9PLEO</name>
<keyword evidence="2" id="KW-0812">Transmembrane</keyword>
<keyword evidence="2" id="KW-1133">Transmembrane helix</keyword>
<feature type="compositionally biased region" description="Polar residues" evidence="1">
    <location>
        <begin position="71"/>
        <end position="94"/>
    </location>
</feature>
<feature type="compositionally biased region" description="Polar residues" evidence="1">
    <location>
        <begin position="497"/>
        <end position="524"/>
    </location>
</feature>
<evidence type="ECO:0000256" key="2">
    <source>
        <dbReference type="SAM" id="Phobius"/>
    </source>
</evidence>
<sequence>MTPAQIAGLSVAAAATFILAIGLMALSVYLRKRRERKSVMTTSEKGMQSPSPSPKLELQGNTLYTHPSLTRAESNNNRHPMQSNTRTSNGNGNRLSLIHPLLRPVAATSRNSSSTSVPLDQIGVAISAEEPGSGSAFQILKPPAKARTATTTAQFLQPPPKPRARQQRPRSLRSSLYDSRPGSAGSALTQDTVFEEDIVSARRRSSKLLPTPAIPIPPIRSFQPSRPPPPAISTRGLPTRPAPDRDQGPRQSGLSLSIPIRHSRSQPARIPVIDTSPPTPSEPAAFPAPPRGPVQQVPTASDSRSRSTSMSGSDQAEDIPDYYFSAYKTSPQYPAINVSPSRAIKPKNSPKVIDIKPKASFSTVSRATSKASSNPRDSIYSQTSFETVDANDPTPEDDDDDKQLSDDNKLSPVMESPISGLRYPKVPRASNQLVPRSPRSPLSQRNSVSPRDLTSPSSLLAKRRGEKEALQFGGQLRLGSPSRADMNRAPVRRQHMRSTSMETFSLTPSAATSLRASRVQSGQWRKSPAMYDPDVVQPLRISKQHQTPAHIAQQSQPVDMNGLKSPAWVPRLTPTRQGDDLFISVSYSQPTYSQPDMRSPMFF</sequence>
<feature type="region of interest" description="Disordered" evidence="1">
    <location>
        <begin position="143"/>
        <end position="189"/>
    </location>
</feature>
<feature type="compositionally biased region" description="Pro residues" evidence="1">
    <location>
        <begin position="277"/>
        <end position="292"/>
    </location>
</feature>
<protein>
    <submittedName>
        <fullName evidence="3">Uncharacterized protein</fullName>
    </submittedName>
</protein>
<dbReference type="EMBL" id="MU004305">
    <property type="protein sequence ID" value="KAF2659651.1"/>
    <property type="molecule type" value="Genomic_DNA"/>
</dbReference>
<feature type="compositionally biased region" description="Polar residues" evidence="1">
    <location>
        <begin position="39"/>
        <end position="50"/>
    </location>
</feature>
<proteinExistence type="predicted"/>
<feature type="compositionally biased region" description="Basic residues" evidence="1">
    <location>
        <begin position="162"/>
        <end position="171"/>
    </location>
</feature>
<keyword evidence="2" id="KW-0472">Membrane</keyword>
<feature type="compositionally biased region" description="Polar residues" evidence="1">
    <location>
        <begin position="429"/>
        <end position="458"/>
    </location>
</feature>
<feature type="region of interest" description="Disordered" evidence="1">
    <location>
        <begin position="332"/>
        <end position="463"/>
    </location>
</feature>
<dbReference type="AlphaFoldDB" id="A0A6A6TK31"/>
<dbReference type="Proteomes" id="UP000799324">
    <property type="component" value="Unassembled WGS sequence"/>
</dbReference>
<feature type="compositionally biased region" description="Polar residues" evidence="1">
    <location>
        <begin position="360"/>
        <end position="386"/>
    </location>
</feature>
<reference evidence="3" key="1">
    <citation type="journal article" date="2020" name="Stud. Mycol.">
        <title>101 Dothideomycetes genomes: a test case for predicting lifestyles and emergence of pathogens.</title>
        <authorList>
            <person name="Haridas S."/>
            <person name="Albert R."/>
            <person name="Binder M."/>
            <person name="Bloem J."/>
            <person name="Labutti K."/>
            <person name="Salamov A."/>
            <person name="Andreopoulos B."/>
            <person name="Baker S."/>
            <person name="Barry K."/>
            <person name="Bills G."/>
            <person name="Bluhm B."/>
            <person name="Cannon C."/>
            <person name="Castanera R."/>
            <person name="Culley D."/>
            <person name="Daum C."/>
            <person name="Ezra D."/>
            <person name="Gonzalez J."/>
            <person name="Henrissat B."/>
            <person name="Kuo A."/>
            <person name="Liang C."/>
            <person name="Lipzen A."/>
            <person name="Lutzoni F."/>
            <person name="Magnuson J."/>
            <person name="Mondo S."/>
            <person name="Nolan M."/>
            <person name="Ohm R."/>
            <person name="Pangilinan J."/>
            <person name="Park H.-J."/>
            <person name="Ramirez L."/>
            <person name="Alfaro M."/>
            <person name="Sun H."/>
            <person name="Tritt A."/>
            <person name="Yoshinaga Y."/>
            <person name="Zwiers L.-H."/>
            <person name="Turgeon B."/>
            <person name="Goodwin S."/>
            <person name="Spatafora J."/>
            <person name="Crous P."/>
            <person name="Grigoriev I."/>
        </authorList>
    </citation>
    <scope>NUCLEOTIDE SEQUENCE</scope>
    <source>
        <strain evidence="3">CBS 122681</strain>
    </source>
</reference>
<feature type="region of interest" description="Disordered" evidence="1">
    <location>
        <begin position="493"/>
        <end position="530"/>
    </location>
</feature>
<feature type="region of interest" description="Disordered" evidence="1">
    <location>
        <begin position="209"/>
        <end position="318"/>
    </location>
</feature>
<evidence type="ECO:0000313" key="4">
    <source>
        <dbReference type="Proteomes" id="UP000799324"/>
    </source>
</evidence>
<dbReference type="OrthoDB" id="3946741at2759"/>
<gene>
    <name evidence="3" type="ORF">K491DRAFT_702080</name>
</gene>
<feature type="compositionally biased region" description="Low complexity" evidence="1">
    <location>
        <begin position="143"/>
        <end position="153"/>
    </location>
</feature>
<accession>A0A6A6TK31</accession>
<feature type="region of interest" description="Disordered" evidence="1">
    <location>
        <begin position="39"/>
        <end position="58"/>
    </location>
</feature>
<feature type="transmembrane region" description="Helical" evidence="2">
    <location>
        <begin position="6"/>
        <end position="30"/>
    </location>
</feature>
<evidence type="ECO:0000256" key="1">
    <source>
        <dbReference type="SAM" id="MobiDB-lite"/>
    </source>
</evidence>